<organism evidence="2 3">
    <name type="scientific">Atlanticothrix silvestris CENA357</name>
    <dbReference type="NCBI Taxonomy" id="1725252"/>
    <lineage>
        <taxon>Bacteria</taxon>
        <taxon>Bacillati</taxon>
        <taxon>Cyanobacteriota</taxon>
        <taxon>Cyanophyceae</taxon>
        <taxon>Nostocales</taxon>
        <taxon>Nodulariaceae</taxon>
        <taxon>Atlanticothrix</taxon>
        <taxon>Atlanticothrix silvestris</taxon>
    </lineage>
</organism>
<dbReference type="InterPro" id="IPR001296">
    <property type="entry name" value="Glyco_trans_1"/>
</dbReference>
<evidence type="ECO:0000259" key="1">
    <source>
        <dbReference type="Pfam" id="PF00534"/>
    </source>
</evidence>
<proteinExistence type="predicted"/>
<dbReference type="AlphaFoldDB" id="A0A8J7L5G2"/>
<dbReference type="SUPFAM" id="SSF53756">
    <property type="entry name" value="UDP-Glycosyltransferase/glycogen phosphorylase"/>
    <property type="match status" value="1"/>
</dbReference>
<dbReference type="Pfam" id="PF00534">
    <property type="entry name" value="Glycos_transf_1"/>
    <property type="match status" value="1"/>
</dbReference>
<dbReference type="EMBL" id="JAECZB010000102">
    <property type="protein sequence ID" value="MBH8555999.1"/>
    <property type="molecule type" value="Genomic_DNA"/>
</dbReference>
<keyword evidence="3" id="KW-1185">Reference proteome</keyword>
<dbReference type="Proteomes" id="UP000599391">
    <property type="component" value="Unassembled WGS sequence"/>
</dbReference>
<evidence type="ECO:0000313" key="3">
    <source>
        <dbReference type="Proteomes" id="UP000599391"/>
    </source>
</evidence>
<dbReference type="Gene3D" id="3.40.50.2000">
    <property type="entry name" value="Glycogen Phosphorylase B"/>
    <property type="match status" value="1"/>
</dbReference>
<comment type="caution">
    <text evidence="2">The sequence shown here is derived from an EMBL/GenBank/DDBJ whole genome shotgun (WGS) entry which is preliminary data.</text>
</comment>
<protein>
    <submittedName>
        <fullName evidence="2">Glycosyltransferase family 4 protein</fullName>
    </submittedName>
</protein>
<gene>
    <name evidence="2" type="ORF">I8751_27390</name>
</gene>
<evidence type="ECO:0000313" key="2">
    <source>
        <dbReference type="EMBL" id="MBH8555999.1"/>
    </source>
</evidence>
<sequence length="575" mass="63936">MAWLIPAQNLTSLTMNNTAAILYKRDGYDTSGKRLLGRQAAGEGFLKALVQYGTADSLYCYADTQPEFAEFCDRIKPWMKRPRQVQWLPTSHPQILTQAGTIYHPDPILSKLAWNRRFFDQRGYSICGVTHTIASTGVMGGIGDLLIAPLQPWDALICTSVAVKIAVERLLNTWAEYLAQRTGGKPNIDIQLPIIPLGVDCDAFAQGDNTPNIRKSLRQVLNIPQDDIVVLFVGRLCFYGKAHPVPMYLALEKAAQATKAKIHFVQAGWFEDEREEVTFKQSTQIFCPSVNCIFVDGRKPEIRSGIWSTADIFISLVDNIQETFGLTPIEAMAAGLPVIVSDWDGYQESVRHEVDGLRIPTLMPPAGSGLDLGSAYLSDNLNYSSYIAHSSMVIAVDIDAASRALIELITNPEMRKRLGENGRQRARQTYDWRVVIAAYEELWQELATVRNTAPMSAPVLRGSPPAPLCDDPFRLFAHYTNIKLTPDLILGLGSMGTPEHLQQLRQNWITNFGADRRSANSTVDGILAAIAQHGAVSIETIIHQHPDVSSTELLRTVMYLLKFDILRVENSLLEI</sequence>
<dbReference type="PANTHER" id="PTHR12526">
    <property type="entry name" value="GLYCOSYLTRANSFERASE"/>
    <property type="match status" value="1"/>
</dbReference>
<dbReference type="CDD" id="cd03801">
    <property type="entry name" value="GT4_PimA-like"/>
    <property type="match status" value="1"/>
</dbReference>
<dbReference type="GO" id="GO:0016757">
    <property type="term" value="F:glycosyltransferase activity"/>
    <property type="evidence" value="ECO:0007669"/>
    <property type="project" value="InterPro"/>
</dbReference>
<feature type="domain" description="Glycosyl transferase family 1" evidence="1">
    <location>
        <begin position="215"/>
        <end position="359"/>
    </location>
</feature>
<reference evidence="2 3" key="1">
    <citation type="journal article" date="2021" name="Int. J. Syst. Evol. Microbiol.">
        <title>Amazonocrinis nigriterrae gen. nov., sp. nov., Atlanticothrix silvestris gen. nov., sp. nov. and Dendronalium phyllosphericum gen. nov., sp. nov., nostocacean cyanobacteria from Brazilian environments.</title>
        <authorList>
            <person name="Alvarenga D.O."/>
            <person name="Andreote A.P.D."/>
            <person name="Branco L.H.Z."/>
            <person name="Delbaje E."/>
            <person name="Cruz R.B."/>
            <person name="Varani A.M."/>
            <person name="Fiore M.F."/>
        </authorList>
    </citation>
    <scope>NUCLEOTIDE SEQUENCE [LARGE SCALE GENOMIC DNA]</scope>
    <source>
        <strain evidence="2 3">CENA357</strain>
    </source>
</reference>
<accession>A0A8J7L5G2</accession>
<name>A0A8J7L5G2_9CYAN</name>